<comment type="caution">
    <text evidence="1">The sequence shown here is derived from an EMBL/GenBank/DDBJ whole genome shotgun (WGS) entry which is preliminary data.</text>
</comment>
<dbReference type="OrthoDB" id="788168at2"/>
<organism evidence="1 2">
    <name type="scientific">Salibacter halophilus</name>
    <dbReference type="NCBI Taxonomy" id="1803916"/>
    <lineage>
        <taxon>Bacteria</taxon>
        <taxon>Pseudomonadati</taxon>
        <taxon>Bacteroidota</taxon>
        <taxon>Flavobacteriia</taxon>
        <taxon>Flavobacteriales</taxon>
        <taxon>Salibacteraceae</taxon>
        <taxon>Salibacter</taxon>
    </lineage>
</organism>
<reference evidence="1 2" key="1">
    <citation type="submission" date="2019-09" db="EMBL/GenBank/DDBJ databases">
        <title>Genomes of Cryomorphaceae.</title>
        <authorList>
            <person name="Bowman J.P."/>
        </authorList>
    </citation>
    <scope>NUCLEOTIDE SEQUENCE [LARGE SCALE GENOMIC DNA]</scope>
    <source>
        <strain evidence="1 2">KCTC 52047</strain>
    </source>
</reference>
<dbReference type="AlphaFoldDB" id="A0A6N6MB21"/>
<sequence>MRITLLLFFLFEASQFFGQNPTELAAKIAHYKSKQVEAQSQSGTVTYNDSLIQSVKEFLNTEDSYEVNIESKFMGDLRSPDDEFRLITWNIPERQGSFTYFAFIQFEDDRPWIQLNDGSDQYESRPLYKTMNAENWYGALYYEIIPFKSSGKEYYALLGWDGNSKMSNKKVIEIAHFNKKGKPTFGAQVFGDDKLKNRVVFEFKKDATLSLRYHEDDERIVFNHLEPLNPEMEGIYSFYVPNLNFDAYELKKGKWEFVENVEVIMKTKSIFHDPRGRKEPVKKPGNPK</sequence>
<gene>
    <name evidence="1" type="ORF">F3059_00840</name>
</gene>
<accession>A0A6N6MB21</accession>
<dbReference type="RefSeq" id="WP_151166034.1">
    <property type="nucleotide sequence ID" value="NZ_WACR01000001.1"/>
</dbReference>
<keyword evidence="2" id="KW-1185">Reference proteome</keyword>
<evidence type="ECO:0000313" key="2">
    <source>
        <dbReference type="Proteomes" id="UP000435357"/>
    </source>
</evidence>
<evidence type="ECO:0000313" key="1">
    <source>
        <dbReference type="EMBL" id="KAB1066046.1"/>
    </source>
</evidence>
<protein>
    <submittedName>
        <fullName evidence="1">Uncharacterized protein</fullName>
    </submittedName>
</protein>
<dbReference type="EMBL" id="WACR01000001">
    <property type="protein sequence ID" value="KAB1066046.1"/>
    <property type="molecule type" value="Genomic_DNA"/>
</dbReference>
<dbReference type="Proteomes" id="UP000435357">
    <property type="component" value="Unassembled WGS sequence"/>
</dbReference>
<proteinExistence type="predicted"/>
<name>A0A6N6MB21_9FLAO</name>